<keyword evidence="1 5" id="KW-0547">Nucleotide-binding</keyword>
<dbReference type="RefSeq" id="XP_013756762.1">
    <property type="nucleotide sequence ID" value="XM_013901308.1"/>
</dbReference>
<feature type="region of interest" description="Disordered" evidence="7">
    <location>
        <begin position="471"/>
        <end position="491"/>
    </location>
</feature>
<evidence type="ECO:0000256" key="6">
    <source>
        <dbReference type="RuleBase" id="RU000394"/>
    </source>
</evidence>
<dbReference type="OrthoDB" id="3176171at2759"/>
<dbReference type="PROSITE" id="PS00411">
    <property type="entry name" value="KINESIN_MOTOR_1"/>
    <property type="match status" value="1"/>
</dbReference>
<keyword evidence="10" id="KW-1185">Reference proteome</keyword>
<dbReference type="Pfam" id="PF00225">
    <property type="entry name" value="Kinesin"/>
    <property type="match status" value="1"/>
</dbReference>
<feature type="region of interest" description="Disordered" evidence="7">
    <location>
        <begin position="379"/>
        <end position="399"/>
    </location>
</feature>
<dbReference type="SUPFAM" id="SSF52540">
    <property type="entry name" value="P-loop containing nucleoside triphosphate hydrolases"/>
    <property type="match status" value="1"/>
</dbReference>
<dbReference type="Pfam" id="PF00498">
    <property type="entry name" value="FHA"/>
    <property type="match status" value="1"/>
</dbReference>
<feature type="compositionally biased region" description="Low complexity" evidence="7">
    <location>
        <begin position="671"/>
        <end position="722"/>
    </location>
</feature>
<evidence type="ECO:0000256" key="2">
    <source>
        <dbReference type="ARBA" id="ARBA00022840"/>
    </source>
</evidence>
<dbReference type="GO" id="GO:0005524">
    <property type="term" value="F:ATP binding"/>
    <property type="evidence" value="ECO:0007669"/>
    <property type="project" value="UniProtKB-UniRule"/>
</dbReference>
<dbReference type="InterPro" id="IPR001752">
    <property type="entry name" value="Kinesin_motor_dom"/>
</dbReference>
<organism evidence="9 10">
    <name type="scientific">Thecamonas trahens ATCC 50062</name>
    <dbReference type="NCBI Taxonomy" id="461836"/>
    <lineage>
        <taxon>Eukaryota</taxon>
        <taxon>Apusozoa</taxon>
        <taxon>Apusomonadida</taxon>
        <taxon>Apusomonadidae</taxon>
        <taxon>Thecamonas</taxon>
    </lineage>
</organism>
<dbReference type="SMART" id="SM00129">
    <property type="entry name" value="KISc"/>
    <property type="match status" value="1"/>
</dbReference>
<dbReference type="GeneID" id="25565798"/>
<dbReference type="EMBL" id="GL349462">
    <property type="protein sequence ID" value="KNC50806.1"/>
    <property type="molecule type" value="Genomic_DNA"/>
</dbReference>
<keyword evidence="6" id="KW-0493">Microtubule</keyword>
<dbReference type="Gene3D" id="3.40.850.10">
    <property type="entry name" value="Kinesin motor domain"/>
    <property type="match status" value="1"/>
</dbReference>
<keyword evidence="2 5" id="KW-0067">ATP-binding</keyword>
<dbReference type="GO" id="GO:0003777">
    <property type="term" value="F:microtubule motor activity"/>
    <property type="evidence" value="ECO:0007669"/>
    <property type="project" value="InterPro"/>
</dbReference>
<feature type="region of interest" description="Disordered" evidence="7">
    <location>
        <begin position="671"/>
        <end position="724"/>
    </location>
</feature>
<feature type="domain" description="Kinesin motor" evidence="8">
    <location>
        <begin position="11"/>
        <end position="350"/>
    </location>
</feature>
<name>A0A0L0DF86_THETB</name>
<dbReference type="PRINTS" id="PR00380">
    <property type="entry name" value="KINESINHEAVY"/>
</dbReference>
<dbReference type="STRING" id="461836.A0A0L0DF86"/>
<dbReference type="eggNOG" id="KOG0241">
    <property type="taxonomic scope" value="Eukaryota"/>
</dbReference>
<dbReference type="GO" id="GO:0008017">
    <property type="term" value="F:microtubule binding"/>
    <property type="evidence" value="ECO:0007669"/>
    <property type="project" value="InterPro"/>
</dbReference>
<keyword evidence="3" id="KW-0175">Coiled coil</keyword>
<feature type="compositionally biased region" description="Low complexity" evidence="7">
    <location>
        <begin position="471"/>
        <end position="483"/>
    </location>
</feature>
<dbReference type="PROSITE" id="PS50067">
    <property type="entry name" value="KINESIN_MOTOR_2"/>
    <property type="match status" value="1"/>
</dbReference>
<evidence type="ECO:0000256" key="7">
    <source>
        <dbReference type="SAM" id="MobiDB-lite"/>
    </source>
</evidence>
<evidence type="ECO:0000256" key="3">
    <source>
        <dbReference type="ARBA" id="ARBA00023054"/>
    </source>
</evidence>
<reference evidence="9 10" key="1">
    <citation type="submission" date="2010-05" db="EMBL/GenBank/DDBJ databases">
        <title>The Genome Sequence of Thecamonas trahens ATCC 50062.</title>
        <authorList>
            <consortium name="The Broad Institute Genome Sequencing Platform"/>
            <person name="Russ C."/>
            <person name="Cuomo C."/>
            <person name="Shea T."/>
            <person name="Young S.K."/>
            <person name="Zeng Q."/>
            <person name="Koehrsen M."/>
            <person name="Haas B."/>
            <person name="Borodovsky M."/>
            <person name="Guigo R."/>
            <person name="Alvarado L."/>
            <person name="Berlin A."/>
            <person name="Bochicchio J."/>
            <person name="Borenstein D."/>
            <person name="Chapman S."/>
            <person name="Chen Z."/>
            <person name="Freedman E."/>
            <person name="Gellesch M."/>
            <person name="Goldberg J."/>
            <person name="Griggs A."/>
            <person name="Gujja S."/>
            <person name="Heilman E."/>
            <person name="Heiman D."/>
            <person name="Hepburn T."/>
            <person name="Howarth C."/>
            <person name="Jen D."/>
            <person name="Larson L."/>
            <person name="Mehta T."/>
            <person name="Park D."/>
            <person name="Pearson M."/>
            <person name="Roberts A."/>
            <person name="Saif S."/>
            <person name="Shenoy N."/>
            <person name="Sisk P."/>
            <person name="Stolte C."/>
            <person name="Sykes S."/>
            <person name="Thomson T."/>
            <person name="Walk T."/>
            <person name="White J."/>
            <person name="Yandava C."/>
            <person name="Burger G."/>
            <person name="Gray M.W."/>
            <person name="Holland P.W.H."/>
            <person name="King N."/>
            <person name="Lang F.B.F."/>
            <person name="Roger A.J."/>
            <person name="Ruiz-Trillo I."/>
            <person name="Lander E."/>
            <person name="Nusbaum C."/>
        </authorList>
    </citation>
    <scope>NUCLEOTIDE SEQUENCE [LARGE SCALE GENOMIC DNA]</scope>
    <source>
        <strain evidence="9 10">ATCC 50062</strain>
    </source>
</reference>
<comment type="similarity">
    <text evidence="5 6">Belongs to the TRAFAC class myosin-kinesin ATPase superfamily. Kinesin family.</text>
</comment>
<dbReference type="SUPFAM" id="SSF49879">
    <property type="entry name" value="SMAD/FHA domain"/>
    <property type="match status" value="1"/>
</dbReference>
<protein>
    <recommendedName>
        <fullName evidence="6">Kinesin-like protein</fullName>
    </recommendedName>
</protein>
<dbReference type="GO" id="GO:0005874">
    <property type="term" value="C:microtubule"/>
    <property type="evidence" value="ECO:0007669"/>
    <property type="project" value="UniProtKB-KW"/>
</dbReference>
<evidence type="ECO:0000256" key="1">
    <source>
        <dbReference type="ARBA" id="ARBA00022741"/>
    </source>
</evidence>
<dbReference type="GO" id="GO:0007018">
    <property type="term" value="P:microtubule-based movement"/>
    <property type="evidence" value="ECO:0007669"/>
    <property type="project" value="InterPro"/>
</dbReference>
<dbReference type="AlphaFoldDB" id="A0A0L0DF86"/>
<gene>
    <name evidence="9" type="ORF">AMSG_06708</name>
</gene>
<sequence>MQSEPVSASSSVRVAVRVRPLSDREASMGGTAVIRTEGQTVVVEPPPSATSLAPPQRSFTFDYCFDSQPTAKGKPASQADVFTALGSELIRDAWSGYNCSLFAYGVTGAGKSYSMIGTHEARGLIPRIYSALFDSMVAASANSPQAQFSIEVSFSEIYNERVKDLLNPAMGSALRVREHPVTGPYVENLSRVSVSDLDALDSVLEQGFALRATAATNINAGSSRSHAIFTMVFTQTTFDPATNTIADKVSKINLVDLAGSERVALSGAQGQQLKEAGTINKSLFYLSKVITELSDGARHISYRESVLTWLLKESLGGNAKTIMLANISPADTVLEETMSTLRYAVRASSIVNAAVVNEDPTVALINSLRSEIERLRSALSASGKPASPGAAASDGAASTGTPFKLHRGDLYSPAAPSRELQLDYASPVASMAPSTSASDFEEMRAWSQSIQRHCDDSRNLILSLMMASNGPGSAPAAGEAASPRTTGEHPVSPSLDPALAAALHDMEGGVSGPGSAAMAAAGKWSKLEIIRVYQRSPFFRNVTSVLAMDSVALFYISSSGVTQLGSELSDEDPGSIRIVGPGVLPKHATLVCTAPLGGPSTVHLWPLPLAHTAVNGKSVTSGTQLTSGDVVQFGSALKFAFHDAPLFRSSAQVAELLHPSPPRVTQALAAACSPSSPTSESSEATTPPVASAPRPRPAATATAAAVPTSAARTPARASPQASGELPRKVKLKIVMADLGVTRSVTLLPTTTVEEVCKRAAKLTRTGTPGALFVPRAGNSSGERLVLPHESLEAIRVSGARVVYRSTAPVAVHLPDSAVVQVELTGSGTVAELADGVAALTRAASSEFKLFMELSGRLAPLLDTDMPLVLLSANALQHPGSKTRIVLKRKRSSKASGKPPRPRPTPR</sequence>
<feature type="region of interest" description="Disordered" evidence="7">
    <location>
        <begin position="880"/>
        <end position="906"/>
    </location>
</feature>
<feature type="compositionally biased region" description="Low complexity" evidence="7">
    <location>
        <begin position="379"/>
        <end position="398"/>
    </location>
</feature>
<dbReference type="InterPro" id="IPR008984">
    <property type="entry name" value="SMAD_FHA_dom_sf"/>
</dbReference>
<proteinExistence type="inferred from homology"/>
<evidence type="ECO:0000256" key="4">
    <source>
        <dbReference type="ARBA" id="ARBA00023175"/>
    </source>
</evidence>
<evidence type="ECO:0000259" key="8">
    <source>
        <dbReference type="PROSITE" id="PS50067"/>
    </source>
</evidence>
<dbReference type="InterPro" id="IPR019821">
    <property type="entry name" value="Kinesin_motor_CS"/>
</dbReference>
<dbReference type="Gene3D" id="2.60.200.20">
    <property type="match status" value="1"/>
</dbReference>
<dbReference type="InterPro" id="IPR027417">
    <property type="entry name" value="P-loop_NTPase"/>
</dbReference>
<dbReference type="Proteomes" id="UP000054408">
    <property type="component" value="Unassembled WGS sequence"/>
</dbReference>
<evidence type="ECO:0000313" key="9">
    <source>
        <dbReference type="EMBL" id="KNC50806.1"/>
    </source>
</evidence>
<evidence type="ECO:0000256" key="5">
    <source>
        <dbReference type="PROSITE-ProRule" id="PRU00283"/>
    </source>
</evidence>
<dbReference type="InterPro" id="IPR000253">
    <property type="entry name" value="FHA_dom"/>
</dbReference>
<dbReference type="PANTHER" id="PTHR47117">
    <property type="entry name" value="STAR-RELATED LIPID TRANSFER PROTEIN 9"/>
    <property type="match status" value="1"/>
</dbReference>
<feature type="binding site" evidence="5">
    <location>
        <begin position="105"/>
        <end position="112"/>
    </location>
    <ligand>
        <name>ATP</name>
        <dbReference type="ChEBI" id="CHEBI:30616"/>
    </ligand>
</feature>
<accession>A0A0L0DF86</accession>
<evidence type="ECO:0000313" key="10">
    <source>
        <dbReference type="Proteomes" id="UP000054408"/>
    </source>
</evidence>
<dbReference type="InterPro" id="IPR036961">
    <property type="entry name" value="Kinesin_motor_dom_sf"/>
</dbReference>
<keyword evidence="4 5" id="KW-0505">Motor protein</keyword>